<evidence type="ECO:0000313" key="2">
    <source>
        <dbReference type="EMBL" id="AUV83663.1"/>
    </source>
</evidence>
<dbReference type="EMBL" id="CP026309">
    <property type="protein sequence ID" value="AUV83663.1"/>
    <property type="molecule type" value="Genomic_DNA"/>
</dbReference>
<dbReference type="SUPFAM" id="SSF57802">
    <property type="entry name" value="Rubredoxin-like"/>
    <property type="match status" value="1"/>
</dbReference>
<evidence type="ECO:0000259" key="1">
    <source>
        <dbReference type="Pfam" id="PF23458"/>
    </source>
</evidence>
<organism evidence="2 3">
    <name type="scientific">Salinigranum rubrum</name>
    <dbReference type="NCBI Taxonomy" id="755307"/>
    <lineage>
        <taxon>Archaea</taxon>
        <taxon>Methanobacteriati</taxon>
        <taxon>Methanobacteriota</taxon>
        <taxon>Stenosarchaea group</taxon>
        <taxon>Halobacteria</taxon>
        <taxon>Halobacteriales</taxon>
        <taxon>Haloferacaceae</taxon>
        <taxon>Salinigranum</taxon>
    </lineage>
</organism>
<dbReference type="RefSeq" id="WP_103427352.1">
    <property type="nucleotide sequence ID" value="NZ_CP026309.1"/>
</dbReference>
<reference evidence="2 3" key="1">
    <citation type="submission" date="2018-01" db="EMBL/GenBank/DDBJ databases">
        <title>Complete genome sequence of Salinigranum rubrum GX10T, an extremely halophilic archaeon isolated from a marine solar saltern.</title>
        <authorList>
            <person name="Han S."/>
        </authorList>
    </citation>
    <scope>NUCLEOTIDE SEQUENCE [LARGE SCALE GENOMIC DNA]</scope>
    <source>
        <strain evidence="2 3">GX10</strain>
    </source>
</reference>
<dbReference type="OrthoDB" id="45654at2157"/>
<proteinExistence type="predicted"/>
<name>A0A2I8VP18_9EURY</name>
<dbReference type="GeneID" id="35594447"/>
<gene>
    <name evidence="2" type="ORF">C2R22_20105</name>
</gene>
<dbReference type="InterPro" id="IPR055554">
    <property type="entry name" value="DUF7130"/>
</dbReference>
<sequence>MSEKASATDAAESVVDVDIGTTVYDADGNELGTVRGLDDVGFYVRSAEGTGRVGFEEARDAFGVGYVMWRCWECGEMGQIDDELPESCPACDAPREELYYWAED</sequence>
<dbReference type="Pfam" id="PF23458">
    <property type="entry name" value="DUF7130"/>
    <property type="match status" value="1"/>
</dbReference>
<keyword evidence="3" id="KW-1185">Reference proteome</keyword>
<feature type="domain" description="DUF7130" evidence="1">
    <location>
        <begin position="19"/>
        <end position="104"/>
    </location>
</feature>
<dbReference type="KEGG" id="srub:C2R22_20105"/>
<accession>A0A2I8VP18</accession>
<evidence type="ECO:0000313" key="3">
    <source>
        <dbReference type="Proteomes" id="UP000236584"/>
    </source>
</evidence>
<dbReference type="Gene3D" id="2.20.28.10">
    <property type="match status" value="1"/>
</dbReference>
<dbReference type="AlphaFoldDB" id="A0A2I8VP18"/>
<dbReference type="Proteomes" id="UP000236584">
    <property type="component" value="Chromosome"/>
</dbReference>
<protein>
    <recommendedName>
        <fullName evidence="1">DUF7130 domain-containing protein</fullName>
    </recommendedName>
</protein>